<evidence type="ECO:0000313" key="3">
    <source>
        <dbReference type="Proteomes" id="UP000501812"/>
    </source>
</evidence>
<organism evidence="2 3">
    <name type="scientific">Luteolibacter luteus</name>
    <dbReference type="NCBI Taxonomy" id="2728835"/>
    <lineage>
        <taxon>Bacteria</taxon>
        <taxon>Pseudomonadati</taxon>
        <taxon>Verrucomicrobiota</taxon>
        <taxon>Verrucomicrobiia</taxon>
        <taxon>Verrucomicrobiales</taxon>
        <taxon>Verrucomicrobiaceae</taxon>
        <taxon>Luteolibacter</taxon>
    </lineage>
</organism>
<gene>
    <name evidence="2" type="ORF">HHL09_20025</name>
</gene>
<dbReference type="Proteomes" id="UP000501812">
    <property type="component" value="Chromosome"/>
</dbReference>
<keyword evidence="3" id="KW-1185">Reference proteome</keyword>
<dbReference type="AlphaFoldDB" id="A0A858RLY7"/>
<dbReference type="KEGG" id="luo:HHL09_20025"/>
<dbReference type="EMBL" id="CP051774">
    <property type="protein sequence ID" value="QJE97977.1"/>
    <property type="molecule type" value="Genomic_DNA"/>
</dbReference>
<sequence length="152" mass="17274">MNHALRTPEASTQWFQTHFGDHDFLSPTDRKTDPEKQPHRRQSSRDPNYPPSFASIQKRKHPDAFARPAKAARICSGSNLVVFRDLAENPVAAFASLIHITRFQRKSEAFRSGIRLVDREVTPPDTPIVPEVMIGILLINSKRELGFAFHAF</sequence>
<reference evidence="2 3" key="1">
    <citation type="submission" date="2020-04" db="EMBL/GenBank/DDBJ databases">
        <title>Luteolibacter sp. G-1-1-1 isolated from soil.</title>
        <authorList>
            <person name="Dahal R.H."/>
        </authorList>
    </citation>
    <scope>NUCLEOTIDE SEQUENCE [LARGE SCALE GENOMIC DNA]</scope>
    <source>
        <strain evidence="2 3">G-1-1-1</strain>
    </source>
</reference>
<accession>A0A858RLY7</accession>
<dbReference type="RefSeq" id="WP_169456403.1">
    <property type="nucleotide sequence ID" value="NZ_CP051774.1"/>
</dbReference>
<name>A0A858RLY7_9BACT</name>
<protein>
    <submittedName>
        <fullName evidence="2">Uncharacterized protein</fullName>
    </submittedName>
</protein>
<feature type="compositionally biased region" description="Basic and acidic residues" evidence="1">
    <location>
        <begin position="21"/>
        <end position="37"/>
    </location>
</feature>
<proteinExistence type="predicted"/>
<feature type="region of interest" description="Disordered" evidence="1">
    <location>
        <begin position="21"/>
        <end position="61"/>
    </location>
</feature>
<evidence type="ECO:0000313" key="2">
    <source>
        <dbReference type="EMBL" id="QJE97977.1"/>
    </source>
</evidence>
<evidence type="ECO:0000256" key="1">
    <source>
        <dbReference type="SAM" id="MobiDB-lite"/>
    </source>
</evidence>